<keyword evidence="3" id="KW-1185">Reference proteome</keyword>
<proteinExistence type="predicted"/>
<feature type="region of interest" description="Disordered" evidence="1">
    <location>
        <begin position="46"/>
        <end position="72"/>
    </location>
</feature>
<evidence type="ECO:0000313" key="2">
    <source>
        <dbReference type="EMBL" id="EME49272.1"/>
    </source>
</evidence>
<dbReference type="EMBL" id="KB446535">
    <property type="protein sequence ID" value="EME49272.1"/>
    <property type="molecule type" value="Genomic_DNA"/>
</dbReference>
<accession>N1Q0S6</accession>
<evidence type="ECO:0000256" key="1">
    <source>
        <dbReference type="SAM" id="MobiDB-lite"/>
    </source>
</evidence>
<reference evidence="3" key="1">
    <citation type="journal article" date="2012" name="PLoS Genet.">
        <title>The genomes of the fungal plant pathogens Cladosporium fulvum and Dothistroma septosporum reveal adaptation to different hosts and lifestyles but also signatures of common ancestry.</title>
        <authorList>
            <person name="de Wit P.J.G.M."/>
            <person name="van der Burgt A."/>
            <person name="Oekmen B."/>
            <person name="Stergiopoulos I."/>
            <person name="Abd-Elsalam K.A."/>
            <person name="Aerts A.L."/>
            <person name="Bahkali A.H."/>
            <person name="Beenen H.G."/>
            <person name="Chettri P."/>
            <person name="Cox M.P."/>
            <person name="Datema E."/>
            <person name="de Vries R.P."/>
            <person name="Dhillon B."/>
            <person name="Ganley A.R."/>
            <person name="Griffiths S.A."/>
            <person name="Guo Y."/>
            <person name="Hamelin R.C."/>
            <person name="Henrissat B."/>
            <person name="Kabir M.S."/>
            <person name="Jashni M.K."/>
            <person name="Kema G."/>
            <person name="Klaubauf S."/>
            <person name="Lapidus A."/>
            <person name="Levasseur A."/>
            <person name="Lindquist E."/>
            <person name="Mehrabi R."/>
            <person name="Ohm R.A."/>
            <person name="Owen T.J."/>
            <person name="Salamov A."/>
            <person name="Schwelm A."/>
            <person name="Schijlen E."/>
            <person name="Sun H."/>
            <person name="van den Burg H.A."/>
            <person name="van Ham R.C.H.J."/>
            <person name="Zhang S."/>
            <person name="Goodwin S.B."/>
            <person name="Grigoriev I.V."/>
            <person name="Collemare J."/>
            <person name="Bradshaw R.E."/>
        </authorList>
    </citation>
    <scope>NUCLEOTIDE SEQUENCE [LARGE SCALE GENOMIC DNA]</scope>
    <source>
        <strain evidence="3">NZE10 / CBS 128990</strain>
    </source>
</reference>
<name>N1Q0S6_DOTSN</name>
<reference evidence="2 3" key="2">
    <citation type="journal article" date="2012" name="PLoS Pathog.">
        <title>Diverse lifestyles and strategies of plant pathogenesis encoded in the genomes of eighteen Dothideomycetes fungi.</title>
        <authorList>
            <person name="Ohm R.A."/>
            <person name="Feau N."/>
            <person name="Henrissat B."/>
            <person name="Schoch C.L."/>
            <person name="Horwitz B.A."/>
            <person name="Barry K.W."/>
            <person name="Condon B.J."/>
            <person name="Copeland A.C."/>
            <person name="Dhillon B."/>
            <person name="Glaser F."/>
            <person name="Hesse C.N."/>
            <person name="Kosti I."/>
            <person name="LaButti K."/>
            <person name="Lindquist E.A."/>
            <person name="Lucas S."/>
            <person name="Salamov A.A."/>
            <person name="Bradshaw R.E."/>
            <person name="Ciuffetti L."/>
            <person name="Hamelin R.C."/>
            <person name="Kema G.H.J."/>
            <person name="Lawrence C."/>
            <person name="Scott J.A."/>
            <person name="Spatafora J.W."/>
            <person name="Turgeon B.G."/>
            <person name="de Wit P.J.G.M."/>
            <person name="Zhong S."/>
            <person name="Goodwin S.B."/>
            <person name="Grigoriev I.V."/>
        </authorList>
    </citation>
    <scope>NUCLEOTIDE SEQUENCE [LARGE SCALE GENOMIC DNA]</scope>
    <source>
        <strain evidence="3">NZE10 / CBS 128990</strain>
    </source>
</reference>
<dbReference type="AlphaFoldDB" id="N1Q0S6"/>
<sequence>MVTIPFGEPARRGRECKVPGTEGGVCFAEAQALLLVAQGSMTAQIGRTQRRERAEEKEVIGRRSQRRNTRPHKRELQWIPATIKLPRAQRSIAASTLEPLYPVGAPSESCSTTAAPRPRPTAPFASVRAAAVARAMVAVALVRPADASNAVHESIPGLICYALPTQHNMMIMTLLQIKLPLANASSSPAPAQPSPVPAASRQPLALWLVGNDVTLLATGVRERTCSHALLAQLCSPSWEPMRASGLHAMLSWNTVEIHHRPPVSPRRITRLQQAHGPASRVQLVAREVSELHTLGRIGNTLGHSSSAPAAMLGSRMSLPRIRFHYCMRALYDHRVCLVSTSPDTAIRAQSLRAAMRSCSSDAASRVPAGVPGQYVKLHLAEASHSTLRYHPYHPSNISCCHVVQLFAVAADLGALWAPGSCSPMLQHAPQPPSVTLTSTYLYREADLRFLVSTDAKMKRKFYPLRSQKVIQRLASVYIVCVTAESAVTLSAQQKTHAEARRFPRRILRHAIAAATSTRVLTSGRVLR</sequence>
<feature type="compositionally biased region" description="Basic residues" evidence="1">
    <location>
        <begin position="63"/>
        <end position="72"/>
    </location>
</feature>
<gene>
    <name evidence="2" type="ORF">DOTSEDRAFT_30547</name>
</gene>
<dbReference type="Proteomes" id="UP000016933">
    <property type="component" value="Unassembled WGS sequence"/>
</dbReference>
<protein>
    <submittedName>
        <fullName evidence="2">Uncharacterized protein</fullName>
    </submittedName>
</protein>
<organism evidence="2 3">
    <name type="scientific">Dothistroma septosporum (strain NZE10 / CBS 128990)</name>
    <name type="common">Red band needle blight fungus</name>
    <name type="synonym">Mycosphaerella pini</name>
    <dbReference type="NCBI Taxonomy" id="675120"/>
    <lineage>
        <taxon>Eukaryota</taxon>
        <taxon>Fungi</taxon>
        <taxon>Dikarya</taxon>
        <taxon>Ascomycota</taxon>
        <taxon>Pezizomycotina</taxon>
        <taxon>Dothideomycetes</taxon>
        <taxon>Dothideomycetidae</taxon>
        <taxon>Mycosphaerellales</taxon>
        <taxon>Mycosphaerellaceae</taxon>
        <taxon>Dothistroma</taxon>
    </lineage>
</organism>
<dbReference type="HOGENOM" id="CLU_516804_0_0_1"/>
<evidence type="ECO:0000313" key="3">
    <source>
        <dbReference type="Proteomes" id="UP000016933"/>
    </source>
</evidence>
<feature type="compositionally biased region" description="Basic and acidic residues" evidence="1">
    <location>
        <begin position="49"/>
        <end position="61"/>
    </location>
</feature>